<keyword evidence="5" id="KW-1185">Reference proteome</keyword>
<feature type="domain" description="N-acetyltransferase" evidence="3">
    <location>
        <begin position="1"/>
        <end position="156"/>
    </location>
</feature>
<evidence type="ECO:0000313" key="5">
    <source>
        <dbReference type="Proteomes" id="UP000293719"/>
    </source>
</evidence>
<dbReference type="GO" id="GO:0016747">
    <property type="term" value="F:acyltransferase activity, transferring groups other than amino-acyl groups"/>
    <property type="evidence" value="ECO:0007669"/>
    <property type="project" value="InterPro"/>
</dbReference>
<dbReference type="Proteomes" id="UP000293719">
    <property type="component" value="Chromosome"/>
</dbReference>
<evidence type="ECO:0000259" key="3">
    <source>
        <dbReference type="PROSITE" id="PS51186"/>
    </source>
</evidence>
<dbReference type="Gene3D" id="3.40.630.30">
    <property type="match status" value="1"/>
</dbReference>
<dbReference type="EMBL" id="CP036532">
    <property type="protein sequence ID" value="QBK29921.1"/>
    <property type="molecule type" value="Genomic_DNA"/>
</dbReference>
<organism evidence="4 5">
    <name type="scientific">Roseitalea porphyridii</name>
    <dbReference type="NCBI Taxonomy" id="1852022"/>
    <lineage>
        <taxon>Bacteria</taxon>
        <taxon>Pseudomonadati</taxon>
        <taxon>Pseudomonadota</taxon>
        <taxon>Alphaproteobacteria</taxon>
        <taxon>Hyphomicrobiales</taxon>
        <taxon>Ahrensiaceae</taxon>
        <taxon>Roseitalea</taxon>
    </lineage>
</organism>
<sequence length="161" mass="17551">MEIRQATDADLPSLAKVMDEENIHYEGSNALPVDRVLPKLERWFSANNDTRVLVAVDGESVLGFATLVPLFPAGNLNVSMFIKDLYVAADARGRGIGEALMRRSAAEARRLGATRLELTVDGDNSRAKALYERLGGSDTHKSYLRWEGGAMAMLAGEIENA</sequence>
<dbReference type="PANTHER" id="PTHR43877">
    <property type="entry name" value="AMINOALKYLPHOSPHONATE N-ACETYLTRANSFERASE-RELATED-RELATED"/>
    <property type="match status" value="1"/>
</dbReference>
<dbReference type="KEGG" id="rpod:E0E05_04485"/>
<evidence type="ECO:0000313" key="4">
    <source>
        <dbReference type="EMBL" id="QBK29921.1"/>
    </source>
</evidence>
<protein>
    <submittedName>
        <fullName evidence="4">GNAT family N-acetyltransferase</fullName>
    </submittedName>
</protein>
<reference evidence="4 5" key="1">
    <citation type="journal article" date="2017" name="Int. J. Syst. Evol. Microbiol.">
        <title>Roseitalea porphyridii gen. nov., sp. nov., isolated from a red alga, and reclassification of Hoeflea suaedae Chung et al. 2013 as Pseudohoeflea suaedae gen. nov., comb. nov.</title>
        <authorList>
            <person name="Hyeon J.W."/>
            <person name="Jeong S.E."/>
            <person name="Baek K."/>
            <person name="Jeon C.O."/>
        </authorList>
    </citation>
    <scope>NUCLEOTIDE SEQUENCE [LARGE SCALE GENOMIC DNA]</scope>
    <source>
        <strain evidence="4 5">MA7-20</strain>
    </source>
</reference>
<dbReference type="OrthoDB" id="9789603at2"/>
<dbReference type="RefSeq" id="WP_131615632.1">
    <property type="nucleotide sequence ID" value="NZ_CP036532.1"/>
</dbReference>
<keyword evidence="2" id="KW-0012">Acyltransferase</keyword>
<dbReference type="PROSITE" id="PS51186">
    <property type="entry name" value="GNAT"/>
    <property type="match status" value="1"/>
</dbReference>
<dbReference type="AlphaFoldDB" id="A0A4P6UY07"/>
<dbReference type="Pfam" id="PF00583">
    <property type="entry name" value="Acetyltransf_1"/>
    <property type="match status" value="1"/>
</dbReference>
<name>A0A4P6UY07_9HYPH</name>
<keyword evidence="1 4" id="KW-0808">Transferase</keyword>
<dbReference type="InterPro" id="IPR000182">
    <property type="entry name" value="GNAT_dom"/>
</dbReference>
<accession>A0A4P6UY07</accession>
<dbReference type="CDD" id="cd04301">
    <property type="entry name" value="NAT_SF"/>
    <property type="match status" value="1"/>
</dbReference>
<evidence type="ECO:0000256" key="2">
    <source>
        <dbReference type="ARBA" id="ARBA00023315"/>
    </source>
</evidence>
<dbReference type="InterPro" id="IPR016181">
    <property type="entry name" value="Acyl_CoA_acyltransferase"/>
</dbReference>
<dbReference type="SUPFAM" id="SSF55729">
    <property type="entry name" value="Acyl-CoA N-acyltransferases (Nat)"/>
    <property type="match status" value="1"/>
</dbReference>
<evidence type="ECO:0000256" key="1">
    <source>
        <dbReference type="ARBA" id="ARBA00022679"/>
    </source>
</evidence>
<dbReference type="GeneID" id="90766545"/>
<dbReference type="PANTHER" id="PTHR43877:SF1">
    <property type="entry name" value="ACETYLTRANSFERASE"/>
    <property type="match status" value="1"/>
</dbReference>
<dbReference type="InterPro" id="IPR050832">
    <property type="entry name" value="Bact_Acetyltransf"/>
</dbReference>
<gene>
    <name evidence="4" type="ORF">E0E05_04485</name>
</gene>
<proteinExistence type="predicted"/>